<evidence type="ECO:0000256" key="10">
    <source>
        <dbReference type="ARBA" id="ARBA00023027"/>
    </source>
</evidence>
<dbReference type="FunFam" id="3.30.470.30:FF:000001">
    <property type="entry name" value="DNA ligase"/>
    <property type="match status" value="1"/>
</dbReference>
<dbReference type="InterPro" id="IPR041663">
    <property type="entry name" value="DisA/LigA_HHH"/>
</dbReference>
<evidence type="ECO:0000256" key="7">
    <source>
        <dbReference type="ARBA" id="ARBA00022763"/>
    </source>
</evidence>
<dbReference type="EMBL" id="AP025739">
    <property type="protein sequence ID" value="BDI32760.1"/>
    <property type="molecule type" value="Genomic_DNA"/>
</dbReference>
<name>A0A402CQE6_9BACT</name>
<dbReference type="Gene3D" id="3.30.470.30">
    <property type="entry name" value="DNA ligase/mRNA capping enzyme"/>
    <property type="match status" value="1"/>
</dbReference>
<dbReference type="InterPro" id="IPR010994">
    <property type="entry name" value="RuvA_2-like"/>
</dbReference>
<evidence type="ECO:0000256" key="2">
    <source>
        <dbReference type="ARBA" id="ARBA00012722"/>
    </source>
</evidence>
<dbReference type="InterPro" id="IPR033136">
    <property type="entry name" value="DNA_ligase_CS"/>
</dbReference>
<feature type="binding site" evidence="15">
    <location>
        <position position="119"/>
    </location>
    <ligand>
        <name>NAD(+)</name>
        <dbReference type="ChEBI" id="CHEBI:57540"/>
    </ligand>
</feature>
<dbReference type="GO" id="GO:0005829">
    <property type="term" value="C:cytosol"/>
    <property type="evidence" value="ECO:0007669"/>
    <property type="project" value="TreeGrafter"/>
</dbReference>
<dbReference type="SMART" id="SM00532">
    <property type="entry name" value="LIGANc"/>
    <property type="match status" value="1"/>
</dbReference>
<evidence type="ECO:0000256" key="14">
    <source>
        <dbReference type="ARBA" id="ARBA00060881"/>
    </source>
</evidence>
<keyword evidence="9 15" id="KW-0460">Magnesium</keyword>
<dbReference type="InterPro" id="IPR018239">
    <property type="entry name" value="DNA_ligase_AS"/>
</dbReference>
<dbReference type="SUPFAM" id="SSF56091">
    <property type="entry name" value="DNA ligase/mRNA capping enzyme, catalytic domain"/>
    <property type="match status" value="1"/>
</dbReference>
<keyword evidence="18" id="KW-1185">Reference proteome</keyword>
<dbReference type="EC" id="6.5.1.2" evidence="2 15"/>
<keyword evidence="6 15" id="KW-0479">Metal-binding</keyword>
<dbReference type="Gene3D" id="2.40.50.140">
    <property type="entry name" value="Nucleic acid-binding proteins"/>
    <property type="match status" value="1"/>
</dbReference>
<feature type="binding site" evidence="15">
    <location>
        <position position="417"/>
    </location>
    <ligand>
        <name>Zn(2+)</name>
        <dbReference type="ChEBI" id="CHEBI:29105"/>
    </ligand>
</feature>
<keyword evidence="10 15" id="KW-0520">NAD</keyword>
<evidence type="ECO:0000256" key="11">
    <source>
        <dbReference type="ARBA" id="ARBA00023204"/>
    </source>
</evidence>
<evidence type="ECO:0000256" key="16">
    <source>
        <dbReference type="RuleBase" id="RU000618"/>
    </source>
</evidence>
<dbReference type="Pfam" id="PF00533">
    <property type="entry name" value="BRCT"/>
    <property type="match status" value="1"/>
</dbReference>
<dbReference type="InterPro" id="IPR004149">
    <property type="entry name" value="Znf_DNAligase_C4"/>
</dbReference>
<dbReference type="GO" id="GO:0003911">
    <property type="term" value="F:DNA ligase (NAD+) activity"/>
    <property type="evidence" value="ECO:0007669"/>
    <property type="project" value="UniProtKB-UniRule"/>
</dbReference>
<proteinExistence type="inferred from homology"/>
<feature type="binding site" evidence="15">
    <location>
        <position position="142"/>
    </location>
    <ligand>
        <name>NAD(+)</name>
        <dbReference type="ChEBI" id="CHEBI:57540"/>
    </ligand>
</feature>
<dbReference type="Gene3D" id="1.10.287.610">
    <property type="entry name" value="Helix hairpin bin"/>
    <property type="match status" value="1"/>
</dbReference>
<evidence type="ECO:0000256" key="4">
    <source>
        <dbReference type="ARBA" id="ARBA00022598"/>
    </source>
</evidence>
<dbReference type="KEGG" id="ccot:CCAX7_48110"/>
<dbReference type="PANTHER" id="PTHR23389:SF9">
    <property type="entry name" value="DNA LIGASE"/>
    <property type="match status" value="1"/>
</dbReference>
<evidence type="ECO:0000256" key="1">
    <source>
        <dbReference type="ARBA" id="ARBA00004067"/>
    </source>
</evidence>
<keyword evidence="8 15" id="KW-0862">Zinc</keyword>
<dbReference type="CDD" id="cd17748">
    <property type="entry name" value="BRCT_DNA_ligase_like"/>
    <property type="match status" value="1"/>
</dbReference>
<dbReference type="InterPro" id="IPR012340">
    <property type="entry name" value="NA-bd_OB-fold"/>
</dbReference>
<dbReference type="SUPFAM" id="SSF47781">
    <property type="entry name" value="RuvA domain 2-like"/>
    <property type="match status" value="1"/>
</dbReference>
<dbReference type="Pfam" id="PF03119">
    <property type="entry name" value="DNA_ligase_ZBD"/>
    <property type="match status" value="1"/>
</dbReference>
<dbReference type="InterPro" id="IPR036420">
    <property type="entry name" value="BRCT_dom_sf"/>
</dbReference>
<dbReference type="Pfam" id="PF14520">
    <property type="entry name" value="HHH_5"/>
    <property type="match status" value="1"/>
</dbReference>
<feature type="binding site" evidence="15">
    <location>
        <position position="420"/>
    </location>
    <ligand>
        <name>Zn(2+)</name>
        <dbReference type="ChEBI" id="CHEBI:29105"/>
    </ligand>
</feature>
<dbReference type="InterPro" id="IPR013839">
    <property type="entry name" value="DNAligase_adenylation"/>
</dbReference>
<dbReference type="GO" id="GO:0046872">
    <property type="term" value="F:metal ion binding"/>
    <property type="evidence" value="ECO:0007669"/>
    <property type="project" value="UniProtKB-KW"/>
</dbReference>
<dbReference type="GO" id="GO:0003677">
    <property type="term" value="F:DNA binding"/>
    <property type="evidence" value="ECO:0007669"/>
    <property type="project" value="InterPro"/>
</dbReference>
<dbReference type="FunFam" id="1.10.150.20:FF:000006">
    <property type="entry name" value="DNA ligase"/>
    <property type="match status" value="1"/>
</dbReference>
<dbReference type="PIRSF" id="PIRSF001604">
    <property type="entry name" value="LigA"/>
    <property type="match status" value="1"/>
</dbReference>
<evidence type="ECO:0000256" key="3">
    <source>
        <dbReference type="ARBA" id="ARBA00013308"/>
    </source>
</evidence>
<protein>
    <recommendedName>
        <fullName evidence="3 15">DNA ligase</fullName>
        <ecNumber evidence="2 15">6.5.1.2</ecNumber>
    </recommendedName>
    <alternativeName>
        <fullName evidence="15">Polydeoxyribonucleotide synthase [NAD(+)]</fullName>
    </alternativeName>
</protein>
<evidence type="ECO:0000313" key="18">
    <source>
        <dbReference type="Proteomes" id="UP000287394"/>
    </source>
</evidence>
<comment type="catalytic activity">
    <reaction evidence="13 15 16">
        <text>NAD(+) + (deoxyribonucleotide)n-3'-hydroxyl + 5'-phospho-(deoxyribonucleotide)m = (deoxyribonucleotide)n+m + AMP + beta-nicotinamide D-nucleotide.</text>
        <dbReference type="EC" id="6.5.1.2"/>
    </reaction>
</comment>
<keyword evidence="11 15" id="KW-0234">DNA repair</keyword>
<evidence type="ECO:0000256" key="6">
    <source>
        <dbReference type="ARBA" id="ARBA00022723"/>
    </source>
</evidence>
<dbReference type="InterPro" id="IPR001357">
    <property type="entry name" value="BRCT_dom"/>
</dbReference>
<dbReference type="OrthoDB" id="9759736at2"/>
<dbReference type="NCBIfam" id="TIGR00575">
    <property type="entry name" value="dnlj"/>
    <property type="match status" value="1"/>
</dbReference>
<evidence type="ECO:0000313" key="17">
    <source>
        <dbReference type="EMBL" id="BDI32760.1"/>
    </source>
</evidence>
<reference evidence="17 18" key="1">
    <citation type="journal article" date="2019" name="Int. J. Syst. Evol. Microbiol.">
        <title>Capsulimonas corticalis gen. nov., sp. nov., an aerobic capsulated bacterium, of a novel bacterial order, Capsulimonadales ord. nov., of the class Armatimonadia of the phylum Armatimonadetes.</title>
        <authorList>
            <person name="Li J."/>
            <person name="Kudo C."/>
            <person name="Tonouchi A."/>
        </authorList>
    </citation>
    <scope>NUCLEOTIDE SEQUENCE [LARGE SCALE GENOMIC DNA]</scope>
    <source>
        <strain evidence="17 18">AX-7</strain>
    </source>
</reference>
<dbReference type="Pfam" id="PF03120">
    <property type="entry name" value="OB_DNA_ligase"/>
    <property type="match status" value="1"/>
</dbReference>
<dbReference type="Proteomes" id="UP000287394">
    <property type="component" value="Chromosome"/>
</dbReference>
<feature type="active site" description="N6-AMP-lysine intermediate" evidence="15">
    <location>
        <position position="121"/>
    </location>
</feature>
<dbReference type="Gene3D" id="6.20.10.30">
    <property type="match status" value="1"/>
</dbReference>
<dbReference type="Gene3D" id="3.40.50.10190">
    <property type="entry name" value="BRCT domain"/>
    <property type="match status" value="1"/>
</dbReference>
<feature type="binding site" evidence="15">
    <location>
        <position position="435"/>
    </location>
    <ligand>
        <name>Zn(2+)</name>
        <dbReference type="ChEBI" id="CHEBI:29105"/>
    </ligand>
</feature>
<dbReference type="GO" id="GO:0006260">
    <property type="term" value="P:DNA replication"/>
    <property type="evidence" value="ECO:0007669"/>
    <property type="project" value="UniProtKB-KW"/>
</dbReference>
<feature type="binding site" evidence="15">
    <location>
        <begin position="36"/>
        <end position="40"/>
    </location>
    <ligand>
        <name>NAD(+)</name>
        <dbReference type="ChEBI" id="CHEBI:57540"/>
    </ligand>
</feature>
<dbReference type="PROSITE" id="PS50172">
    <property type="entry name" value="BRCT"/>
    <property type="match status" value="1"/>
</dbReference>
<dbReference type="NCBIfam" id="NF005932">
    <property type="entry name" value="PRK07956.1"/>
    <property type="match status" value="1"/>
</dbReference>
<keyword evidence="7 15" id="KW-0227">DNA damage</keyword>
<evidence type="ECO:0000256" key="8">
    <source>
        <dbReference type="ARBA" id="ARBA00022833"/>
    </source>
</evidence>
<sequence length="694" mass="75380">MTEELKGLAETAKLLRAQLDHANYCYHILDQPEIADSEYDRIFHELVALETEHPELLTSDSPTQRVGSPPISAFDRHTHRRPMLSLANAFDADDLRAFDEKIKRHLGIDAEANISYVTELKIDGLAISLTYENGVFTTGATRGDGVIGENITINLRTVSAIPLKLRTADGVPPPEFVEVRGEVYLSHAEFARINSEREVSGEAVFANPRNAAAGSVRQLDSAITARRKLTAFLYGTGFSSAPFTDSQIGLLKTLRGWGLRVNPEAQLCDGIGEVIAFIEKWTDKKETLSYDIDGIVIKVNDFAQQNDLGALDRTPRWAIAYKFPAQQGRTKIIDILVQVGRTGAITPVALVEPVTLPPNSVVQRATLHNQQEIDRKDIRIGDTVLIQKAGDVIPEIVQVVISERPEDSKPFLLPTQCPACETDLVRPEGEAVLRCPNKRGCPAQVAQRIAHFVSRRAMDIDWLGEKHVLQMIEHGLVKDPGDLYALKAEALIDLERMGEKLAENIIAAIEASKTPALDRLIFALGIRHVGDHTADVLAGHFGSMDKLAAATVEELNNVHEIGLATAESIVAFFGQTETTELLKKLTDAGVTPQADAHAPVSDKFAGKSFVFTGSMITMTREDAEALVRQYGGRAASSVSKKTDYVVAGESAGSKLEKAQTLGVTILTEEEFAALAAAEPAVPAAESAAEPVAAE</sequence>
<feature type="binding site" evidence="15">
    <location>
        <position position="322"/>
    </location>
    <ligand>
        <name>NAD(+)</name>
        <dbReference type="ChEBI" id="CHEBI:57540"/>
    </ligand>
</feature>
<feature type="binding site" evidence="15">
    <location>
        <position position="182"/>
    </location>
    <ligand>
        <name>NAD(+)</name>
        <dbReference type="ChEBI" id="CHEBI:57540"/>
    </ligand>
</feature>
<organism evidence="17 18">
    <name type="scientific">Capsulimonas corticalis</name>
    <dbReference type="NCBI Taxonomy" id="2219043"/>
    <lineage>
        <taxon>Bacteria</taxon>
        <taxon>Bacillati</taxon>
        <taxon>Armatimonadota</taxon>
        <taxon>Armatimonadia</taxon>
        <taxon>Capsulimonadales</taxon>
        <taxon>Capsulimonadaceae</taxon>
        <taxon>Capsulimonas</taxon>
    </lineage>
</organism>
<dbReference type="SUPFAM" id="SSF52113">
    <property type="entry name" value="BRCT domain"/>
    <property type="match status" value="1"/>
</dbReference>
<gene>
    <name evidence="15 17" type="primary">ligA</name>
    <name evidence="17" type="ORF">CCAX7_48110</name>
</gene>
<dbReference type="FunFam" id="2.40.50.140:FF:000012">
    <property type="entry name" value="DNA ligase"/>
    <property type="match status" value="1"/>
</dbReference>
<feature type="binding site" evidence="15">
    <location>
        <position position="298"/>
    </location>
    <ligand>
        <name>NAD(+)</name>
        <dbReference type="ChEBI" id="CHEBI:57540"/>
    </ligand>
</feature>
<evidence type="ECO:0000256" key="9">
    <source>
        <dbReference type="ARBA" id="ARBA00022842"/>
    </source>
</evidence>
<dbReference type="SMART" id="SM00278">
    <property type="entry name" value="HhH1"/>
    <property type="match status" value="3"/>
</dbReference>
<dbReference type="GO" id="GO:0006281">
    <property type="term" value="P:DNA repair"/>
    <property type="evidence" value="ECO:0007669"/>
    <property type="project" value="UniProtKB-KW"/>
</dbReference>
<dbReference type="Pfam" id="PF01653">
    <property type="entry name" value="DNA_ligase_aden"/>
    <property type="match status" value="1"/>
</dbReference>
<dbReference type="Gene3D" id="1.10.150.20">
    <property type="entry name" value="5' to 3' exonuclease, C-terminal subdomain"/>
    <property type="match status" value="2"/>
</dbReference>
<dbReference type="FunFam" id="1.10.150.20:FF:000007">
    <property type="entry name" value="DNA ligase"/>
    <property type="match status" value="1"/>
</dbReference>
<dbReference type="SMART" id="SM00292">
    <property type="entry name" value="BRCT"/>
    <property type="match status" value="1"/>
</dbReference>
<dbReference type="FunCoup" id="A0A402CQE6">
    <property type="interactions" value="353"/>
</dbReference>
<keyword evidence="12 15" id="KW-0464">Manganese</keyword>
<evidence type="ECO:0000256" key="13">
    <source>
        <dbReference type="ARBA" id="ARBA00034005"/>
    </source>
</evidence>
<dbReference type="HAMAP" id="MF_01588">
    <property type="entry name" value="DNA_ligase_A"/>
    <property type="match status" value="1"/>
</dbReference>
<dbReference type="CDD" id="cd00114">
    <property type="entry name" value="LIGANc"/>
    <property type="match status" value="1"/>
</dbReference>
<dbReference type="SUPFAM" id="SSF50249">
    <property type="entry name" value="Nucleic acid-binding proteins"/>
    <property type="match status" value="1"/>
</dbReference>
<dbReference type="PROSITE" id="PS01055">
    <property type="entry name" value="DNA_LIGASE_N1"/>
    <property type="match status" value="1"/>
</dbReference>
<evidence type="ECO:0000256" key="5">
    <source>
        <dbReference type="ARBA" id="ARBA00022705"/>
    </source>
</evidence>
<dbReference type="InterPro" id="IPR013840">
    <property type="entry name" value="DNAligase_N"/>
</dbReference>
<dbReference type="PANTHER" id="PTHR23389">
    <property type="entry name" value="CHROMOSOME TRANSMISSION FIDELITY FACTOR 18"/>
    <property type="match status" value="1"/>
</dbReference>
<keyword evidence="5 15" id="KW-0235">DNA replication</keyword>
<comment type="function">
    <text evidence="1 15">DNA ligase that catalyzes the formation of phosphodiester linkages between 5'-phosphoryl and 3'-hydroxyl groups in double-stranded DNA using NAD as a coenzyme and as the energy source for the reaction. It is essential for DNA replication and repair of damaged DNA.</text>
</comment>
<evidence type="ECO:0000256" key="12">
    <source>
        <dbReference type="ARBA" id="ARBA00023211"/>
    </source>
</evidence>
<keyword evidence="4 15" id="KW-0436">Ligase</keyword>
<accession>A0A402CQE6</accession>
<evidence type="ECO:0000256" key="15">
    <source>
        <dbReference type="HAMAP-Rule" id="MF_01588"/>
    </source>
</evidence>
<dbReference type="AlphaFoldDB" id="A0A402CQE6"/>
<comment type="cofactor">
    <cofactor evidence="15">
        <name>Mg(2+)</name>
        <dbReference type="ChEBI" id="CHEBI:18420"/>
    </cofactor>
    <cofactor evidence="15">
        <name>Mn(2+)</name>
        <dbReference type="ChEBI" id="CHEBI:29035"/>
    </cofactor>
</comment>
<dbReference type="InterPro" id="IPR003583">
    <property type="entry name" value="Hlx-hairpin-Hlx_DNA-bd_motif"/>
</dbReference>
<feature type="binding site" evidence="15">
    <location>
        <position position="441"/>
    </location>
    <ligand>
        <name>Zn(2+)</name>
        <dbReference type="ChEBI" id="CHEBI:29105"/>
    </ligand>
</feature>
<dbReference type="PROSITE" id="PS01056">
    <property type="entry name" value="DNA_LIGASE_N2"/>
    <property type="match status" value="1"/>
</dbReference>
<comment type="similarity">
    <text evidence="14 15">Belongs to the NAD-dependent DNA ligase family. LigA subfamily.</text>
</comment>
<dbReference type="InterPro" id="IPR001679">
    <property type="entry name" value="DNA_ligase"/>
</dbReference>
<dbReference type="RefSeq" id="WP_119319715.1">
    <property type="nucleotide sequence ID" value="NZ_AP025739.1"/>
</dbReference>
<dbReference type="InterPro" id="IPR004150">
    <property type="entry name" value="NAD_DNA_ligase_OB"/>
</dbReference>
<feature type="binding site" evidence="15">
    <location>
        <begin position="85"/>
        <end position="86"/>
    </location>
    <ligand>
        <name>NAD(+)</name>
        <dbReference type="ChEBI" id="CHEBI:57540"/>
    </ligand>
</feature>
<dbReference type="Pfam" id="PF12826">
    <property type="entry name" value="HHH_2"/>
    <property type="match status" value="1"/>
</dbReference>